<keyword evidence="1" id="KW-0812">Transmembrane</keyword>
<evidence type="ECO:0000313" key="3">
    <source>
        <dbReference type="Proteomes" id="UP000636755"/>
    </source>
</evidence>
<protein>
    <recommendedName>
        <fullName evidence="4">Zinc ribbon domain-containing protein</fullName>
    </recommendedName>
</protein>
<accession>A0ABR7HNA4</accession>
<proteinExistence type="predicted"/>
<feature type="transmembrane region" description="Helical" evidence="1">
    <location>
        <begin position="134"/>
        <end position="157"/>
    </location>
</feature>
<gene>
    <name evidence="2" type="ORF">H8R91_10260</name>
</gene>
<dbReference type="EMBL" id="JACOPS010000005">
    <property type="protein sequence ID" value="MBC5728891.1"/>
    <property type="molecule type" value="Genomic_DNA"/>
</dbReference>
<keyword evidence="3" id="KW-1185">Reference proteome</keyword>
<evidence type="ECO:0008006" key="4">
    <source>
        <dbReference type="Google" id="ProtNLM"/>
    </source>
</evidence>
<comment type="caution">
    <text evidence="2">The sequence shown here is derived from an EMBL/GenBank/DDBJ whole genome shotgun (WGS) entry which is preliminary data.</text>
</comment>
<organism evidence="2 3">
    <name type="scientific">Ruminococcus intestinalis</name>
    <dbReference type="NCBI Taxonomy" id="2763066"/>
    <lineage>
        <taxon>Bacteria</taxon>
        <taxon>Bacillati</taxon>
        <taxon>Bacillota</taxon>
        <taxon>Clostridia</taxon>
        <taxon>Eubacteriales</taxon>
        <taxon>Oscillospiraceae</taxon>
        <taxon>Ruminococcus</taxon>
    </lineage>
</organism>
<name>A0ABR7HNA4_9FIRM</name>
<sequence length="492" mass="54532">MKCPNCGFDCEGNFCTMCGASLKSQSPQTENKQNPYINIENKQPLNNSASAVQNQNNTNYANTAQQNNYQNVQAQPQQSNFSGTQPQQQTNFSYIPQQRPNGFVNVPVQGQNGVAPIPTQSPVPKKDSGRTGKIVAACILGGVILAGVVIVIVSAIVNSLDLQLSEPTDVDKIDSTQYKVGEKAETLFGGITMTDIQTGSFSLESMTSSYDAPKEYKFDFYVENTTDDDFTISFDDFNVTVKDSSMNYSFTNVSVDGNPDKLTIKPHTSDTFTIYRCDSNRKEDGSLKINYNYECGDSKGKVVFTKNCDKIYSSLFEEADTDFGTVKVTDVTKPSTKYIYDTYIKGSNLQTGGATLDESDFDDSVAYDTETFAIYEFTVNADNFSNSGKKVYLKEISASEDTDADIVPYDGLSSDYIIPIAVVSDNYKYFISDYDSQSLNLMIDSDKTTTFKYIAAIRKDSDYYFNMSFKFDNGNTVITETSVDELEENINN</sequence>
<evidence type="ECO:0000256" key="1">
    <source>
        <dbReference type="SAM" id="Phobius"/>
    </source>
</evidence>
<dbReference type="RefSeq" id="WP_186936029.1">
    <property type="nucleotide sequence ID" value="NZ_JACOPS010000005.1"/>
</dbReference>
<evidence type="ECO:0000313" key="2">
    <source>
        <dbReference type="EMBL" id="MBC5728891.1"/>
    </source>
</evidence>
<keyword evidence="1" id="KW-1133">Transmembrane helix</keyword>
<reference evidence="2 3" key="1">
    <citation type="submission" date="2020-08" db="EMBL/GenBank/DDBJ databases">
        <title>Genome public.</title>
        <authorList>
            <person name="Liu C."/>
            <person name="Sun Q."/>
        </authorList>
    </citation>
    <scope>NUCLEOTIDE SEQUENCE [LARGE SCALE GENOMIC DNA]</scope>
    <source>
        <strain evidence="2 3">NSJ-71</strain>
    </source>
</reference>
<keyword evidence="1" id="KW-0472">Membrane</keyword>
<dbReference type="Proteomes" id="UP000636755">
    <property type="component" value="Unassembled WGS sequence"/>
</dbReference>